<evidence type="ECO:0000313" key="5">
    <source>
        <dbReference type="EMBL" id="OCF35730.1"/>
    </source>
</evidence>
<dbReference type="GO" id="GO:0006788">
    <property type="term" value="P:heme oxidation"/>
    <property type="evidence" value="ECO:0007669"/>
    <property type="project" value="InterPro"/>
</dbReference>
<dbReference type="EMBL" id="KI669498">
    <property type="protein sequence ID" value="OCF35730.1"/>
    <property type="molecule type" value="Genomic_DNA"/>
</dbReference>
<organism evidence="5 6">
    <name type="scientific">Kwoniella heveanensis BCC8398</name>
    <dbReference type="NCBI Taxonomy" id="1296120"/>
    <lineage>
        <taxon>Eukaryota</taxon>
        <taxon>Fungi</taxon>
        <taxon>Dikarya</taxon>
        <taxon>Basidiomycota</taxon>
        <taxon>Agaricomycotina</taxon>
        <taxon>Tremellomycetes</taxon>
        <taxon>Tremellales</taxon>
        <taxon>Cryptococcaceae</taxon>
        <taxon>Kwoniella</taxon>
    </lineage>
</organism>
<keyword evidence="1" id="KW-0349">Heme</keyword>
<dbReference type="Proteomes" id="UP000092666">
    <property type="component" value="Unassembled WGS sequence"/>
</dbReference>
<evidence type="ECO:0000256" key="2">
    <source>
        <dbReference type="ARBA" id="ARBA00022723"/>
    </source>
</evidence>
<dbReference type="OrthoDB" id="652091at2759"/>
<dbReference type="PANTHER" id="PTHR10720">
    <property type="entry name" value="HEME OXYGENASE"/>
    <property type="match status" value="1"/>
</dbReference>
<feature type="compositionally biased region" description="Polar residues" evidence="4">
    <location>
        <begin position="46"/>
        <end position="63"/>
    </location>
</feature>
<keyword evidence="6" id="KW-1185">Reference proteome</keyword>
<reference evidence="5 6" key="1">
    <citation type="submission" date="2013-07" db="EMBL/GenBank/DDBJ databases">
        <title>The Genome Sequence of Cryptococcus heveanensis BCC8398.</title>
        <authorList>
            <consortium name="The Broad Institute Genome Sequencing Platform"/>
            <person name="Cuomo C."/>
            <person name="Litvintseva A."/>
            <person name="Chen Y."/>
            <person name="Heitman J."/>
            <person name="Sun S."/>
            <person name="Springer D."/>
            <person name="Dromer F."/>
            <person name="Young S.K."/>
            <person name="Zeng Q."/>
            <person name="Gargeya S."/>
            <person name="Fitzgerald M."/>
            <person name="Abouelleil A."/>
            <person name="Alvarado L."/>
            <person name="Berlin A.M."/>
            <person name="Chapman S.B."/>
            <person name="Dewar J."/>
            <person name="Goldberg J."/>
            <person name="Griggs A."/>
            <person name="Gujja S."/>
            <person name="Hansen M."/>
            <person name="Howarth C."/>
            <person name="Imamovic A."/>
            <person name="Larimer J."/>
            <person name="McCowan C."/>
            <person name="Murphy C."/>
            <person name="Pearson M."/>
            <person name="Priest M."/>
            <person name="Roberts A."/>
            <person name="Saif S."/>
            <person name="Shea T."/>
            <person name="Sykes S."/>
            <person name="Wortman J."/>
            <person name="Nusbaum C."/>
            <person name="Birren B."/>
        </authorList>
    </citation>
    <scope>NUCLEOTIDE SEQUENCE [LARGE SCALE GENOMIC DNA]</scope>
    <source>
        <strain evidence="5 6">BCC8398</strain>
    </source>
</reference>
<evidence type="ECO:0000313" key="6">
    <source>
        <dbReference type="Proteomes" id="UP000092666"/>
    </source>
</evidence>
<evidence type="ECO:0000256" key="3">
    <source>
        <dbReference type="ARBA" id="ARBA00023004"/>
    </source>
</evidence>
<dbReference type="InterPro" id="IPR002051">
    <property type="entry name" value="Haem_Oase"/>
</dbReference>
<feature type="region of interest" description="Disordered" evidence="4">
    <location>
        <begin position="363"/>
        <end position="391"/>
    </location>
</feature>
<dbReference type="STRING" id="1296120.A0A1B9GXK8"/>
<name>A0A1B9GXK8_9TREE</name>
<gene>
    <name evidence="5" type="ORF">I316_02785</name>
</gene>
<accession>A0A1B9GXK8</accession>
<dbReference type="Pfam" id="PF01126">
    <property type="entry name" value="Heme_oxygenase"/>
    <property type="match status" value="2"/>
</dbReference>
<keyword evidence="3" id="KW-0408">Iron</keyword>
<reference evidence="6" key="2">
    <citation type="submission" date="2013-12" db="EMBL/GenBank/DDBJ databases">
        <title>Evolution of pathogenesis and genome organization in the Tremellales.</title>
        <authorList>
            <person name="Cuomo C."/>
            <person name="Litvintseva A."/>
            <person name="Heitman J."/>
            <person name="Chen Y."/>
            <person name="Sun S."/>
            <person name="Springer D."/>
            <person name="Dromer F."/>
            <person name="Young S."/>
            <person name="Zeng Q."/>
            <person name="Chapman S."/>
            <person name="Gujja S."/>
            <person name="Saif S."/>
            <person name="Birren B."/>
        </authorList>
    </citation>
    <scope>NUCLEOTIDE SEQUENCE [LARGE SCALE GENOMIC DNA]</scope>
    <source>
        <strain evidence="6">BCC8398</strain>
    </source>
</reference>
<feature type="compositionally biased region" description="Gly residues" evidence="4">
    <location>
        <begin position="18"/>
        <end position="28"/>
    </location>
</feature>
<feature type="region of interest" description="Disordered" evidence="4">
    <location>
        <begin position="1"/>
        <end position="82"/>
    </location>
</feature>
<sequence>MALTPTSAAQLHLNFAGSGSGSGAGGGSTSTSTSPPANSPPYTPSFQPNTPGFEFTPSTGSDNAPQPPAQAQAKTHSARGTIKGGLGNDDEIVLDLSQPVSTLLRLGTQRAHIKAEHSAGAAALVQGGLGLEEYIRWCAVLWRIYDALELALAENANNPVLAPTYDPALLARAPALAEDISYLLTLLPSASTSTSTSASTTSTSLQATSLPPFPLPPFLEEIFVSPPAGLNNYLQHIKSLASPTSPTGPNGPSRLLAHAYVRYLGDLSGGQFIGARVKKSYNLQGDKGTKFYYFEFQKGAAVGDEESRADAKKRLNEVKDWYRRGMDEGVGEDKLLKAELVEEANIAFSLNTDLFSVIRLPSTSSSSSSPSAGSKAEAQTDAAIPTPKAESTSTITDKVSSMLWFTAAAGVGILLNIYVQPIVSSWLGNRDGSSGQIVQTTAI</sequence>
<dbReference type="InterPro" id="IPR016053">
    <property type="entry name" value="Haem_Oase-like"/>
</dbReference>
<dbReference type="PANTHER" id="PTHR10720:SF0">
    <property type="entry name" value="HEME OXYGENASE"/>
    <property type="match status" value="1"/>
</dbReference>
<dbReference type="GO" id="GO:0004392">
    <property type="term" value="F:heme oxygenase (decyclizing) activity"/>
    <property type="evidence" value="ECO:0007669"/>
    <property type="project" value="InterPro"/>
</dbReference>
<protein>
    <submittedName>
        <fullName evidence="5">Heme oxygenase 2</fullName>
    </submittedName>
</protein>
<keyword evidence="2" id="KW-0479">Metal-binding</keyword>
<dbReference type="Gene3D" id="1.20.910.10">
    <property type="entry name" value="Heme oxygenase-like"/>
    <property type="match status" value="1"/>
</dbReference>
<proteinExistence type="predicted"/>
<dbReference type="CDD" id="cd19165">
    <property type="entry name" value="HemeO"/>
    <property type="match status" value="1"/>
</dbReference>
<dbReference type="GO" id="GO:0046872">
    <property type="term" value="F:metal ion binding"/>
    <property type="evidence" value="ECO:0007669"/>
    <property type="project" value="UniProtKB-KW"/>
</dbReference>
<evidence type="ECO:0000256" key="4">
    <source>
        <dbReference type="SAM" id="MobiDB-lite"/>
    </source>
</evidence>
<feature type="compositionally biased region" description="Low complexity" evidence="4">
    <location>
        <begin position="363"/>
        <end position="374"/>
    </location>
</feature>
<dbReference type="AlphaFoldDB" id="A0A1B9GXK8"/>
<dbReference type="InterPro" id="IPR016084">
    <property type="entry name" value="Haem_Oase-like_multi-hlx"/>
</dbReference>
<dbReference type="SUPFAM" id="SSF48613">
    <property type="entry name" value="Heme oxygenase-like"/>
    <property type="match status" value="1"/>
</dbReference>
<evidence type="ECO:0000256" key="1">
    <source>
        <dbReference type="ARBA" id="ARBA00022617"/>
    </source>
</evidence>